<dbReference type="RefSeq" id="WP_091985983.1">
    <property type="nucleotide sequence ID" value="NZ_FOLO01000025.1"/>
</dbReference>
<evidence type="ECO:0000256" key="9">
    <source>
        <dbReference type="ARBA" id="ARBA00023055"/>
    </source>
</evidence>
<evidence type="ECO:0000313" key="15">
    <source>
        <dbReference type="Proteomes" id="UP000198862"/>
    </source>
</evidence>
<gene>
    <name evidence="14" type="ORF">SAMN02745724_03062</name>
</gene>
<evidence type="ECO:0000256" key="4">
    <source>
        <dbReference type="ARBA" id="ARBA00022692"/>
    </source>
</evidence>
<feature type="transmembrane region" description="Helical" evidence="11">
    <location>
        <begin position="169"/>
        <end position="186"/>
    </location>
</feature>
<keyword evidence="4 11" id="KW-0812">Transmembrane</keyword>
<evidence type="ECO:0000259" key="12">
    <source>
        <dbReference type="PROSITE" id="PS50893"/>
    </source>
</evidence>
<evidence type="ECO:0000256" key="1">
    <source>
        <dbReference type="ARBA" id="ARBA00004651"/>
    </source>
</evidence>
<dbReference type="SUPFAM" id="SSF52540">
    <property type="entry name" value="P-loop containing nucleoside triphosphate hydrolases"/>
    <property type="match status" value="1"/>
</dbReference>
<feature type="domain" description="ABC transporter" evidence="12">
    <location>
        <begin position="342"/>
        <end position="579"/>
    </location>
</feature>
<feature type="domain" description="ABC transmembrane type-1" evidence="13">
    <location>
        <begin position="24"/>
        <end position="310"/>
    </location>
</feature>
<evidence type="ECO:0000256" key="10">
    <source>
        <dbReference type="ARBA" id="ARBA00023136"/>
    </source>
</evidence>
<dbReference type="InterPro" id="IPR003593">
    <property type="entry name" value="AAA+_ATPase"/>
</dbReference>
<dbReference type="InterPro" id="IPR003439">
    <property type="entry name" value="ABC_transporter-like_ATP-bd"/>
</dbReference>
<dbReference type="SUPFAM" id="SSF90123">
    <property type="entry name" value="ABC transporter transmembrane region"/>
    <property type="match status" value="1"/>
</dbReference>
<protein>
    <submittedName>
        <fullName evidence="14">ATP-binding cassette, subfamily B, MsbA</fullName>
    </submittedName>
</protein>
<dbReference type="GO" id="GO:0015421">
    <property type="term" value="F:ABC-type oligopeptide transporter activity"/>
    <property type="evidence" value="ECO:0007669"/>
    <property type="project" value="TreeGrafter"/>
</dbReference>
<dbReference type="InterPro" id="IPR039421">
    <property type="entry name" value="Type_1_exporter"/>
</dbReference>
<dbReference type="NCBIfam" id="TIGR02203">
    <property type="entry name" value="MsbA_lipidA"/>
    <property type="match status" value="1"/>
</dbReference>
<keyword evidence="5" id="KW-0547">Nucleotide-binding</keyword>
<evidence type="ECO:0000256" key="11">
    <source>
        <dbReference type="SAM" id="Phobius"/>
    </source>
</evidence>
<keyword evidence="6 14" id="KW-0067">ATP-binding</keyword>
<dbReference type="InterPro" id="IPR017871">
    <property type="entry name" value="ABC_transporter-like_CS"/>
</dbReference>
<dbReference type="GO" id="GO:0005524">
    <property type="term" value="F:ATP binding"/>
    <property type="evidence" value="ECO:0007669"/>
    <property type="project" value="UniProtKB-KW"/>
</dbReference>
<dbReference type="InterPro" id="IPR011917">
    <property type="entry name" value="ABC_transpr_lipidA"/>
</dbReference>
<dbReference type="Gene3D" id="1.20.1560.10">
    <property type="entry name" value="ABC transporter type 1, transmembrane domain"/>
    <property type="match status" value="1"/>
</dbReference>
<accession>A0A1I1NFE4</accession>
<dbReference type="Gene3D" id="3.40.50.300">
    <property type="entry name" value="P-loop containing nucleotide triphosphate hydrolases"/>
    <property type="match status" value="1"/>
</dbReference>
<keyword evidence="9" id="KW-0445">Lipid transport</keyword>
<evidence type="ECO:0000256" key="5">
    <source>
        <dbReference type="ARBA" id="ARBA00022741"/>
    </source>
</evidence>
<dbReference type="PROSITE" id="PS50893">
    <property type="entry name" value="ABC_TRANSPORTER_2"/>
    <property type="match status" value="1"/>
</dbReference>
<dbReference type="FunFam" id="3.40.50.300:FF:000140">
    <property type="entry name" value="Lipid A export ATP-binding/permease protein MsbA"/>
    <property type="match status" value="1"/>
</dbReference>
<dbReference type="STRING" id="1123010.SAMN02745724_03062"/>
<dbReference type="AlphaFoldDB" id="A0A1I1NFE4"/>
<dbReference type="GO" id="GO:0034040">
    <property type="term" value="F:ATPase-coupled lipid transmembrane transporter activity"/>
    <property type="evidence" value="ECO:0007669"/>
    <property type="project" value="InterPro"/>
</dbReference>
<dbReference type="InterPro" id="IPR036640">
    <property type="entry name" value="ABC1_TM_sf"/>
</dbReference>
<dbReference type="Pfam" id="PF00664">
    <property type="entry name" value="ABC_membrane"/>
    <property type="match status" value="1"/>
</dbReference>
<dbReference type="Proteomes" id="UP000198862">
    <property type="component" value="Unassembled WGS sequence"/>
</dbReference>
<dbReference type="InterPro" id="IPR027417">
    <property type="entry name" value="P-loop_NTPase"/>
</dbReference>
<feature type="transmembrane region" description="Helical" evidence="11">
    <location>
        <begin position="249"/>
        <end position="269"/>
    </location>
</feature>
<organism evidence="14 15">
    <name type="scientific">Pseudoalteromonas denitrificans DSM 6059</name>
    <dbReference type="NCBI Taxonomy" id="1123010"/>
    <lineage>
        <taxon>Bacteria</taxon>
        <taxon>Pseudomonadati</taxon>
        <taxon>Pseudomonadota</taxon>
        <taxon>Gammaproteobacteria</taxon>
        <taxon>Alteromonadales</taxon>
        <taxon>Pseudoalteromonadaceae</taxon>
        <taxon>Pseudoalteromonas</taxon>
    </lineage>
</organism>
<reference evidence="14 15" key="1">
    <citation type="submission" date="2016-10" db="EMBL/GenBank/DDBJ databases">
        <authorList>
            <person name="de Groot N.N."/>
        </authorList>
    </citation>
    <scope>NUCLEOTIDE SEQUENCE [LARGE SCALE GENOMIC DNA]</scope>
    <source>
        <strain evidence="14 15">DSM 6059</strain>
    </source>
</reference>
<dbReference type="PANTHER" id="PTHR43394:SF1">
    <property type="entry name" value="ATP-BINDING CASSETTE SUB-FAMILY B MEMBER 10, MITOCHONDRIAL"/>
    <property type="match status" value="1"/>
</dbReference>
<evidence type="ECO:0000256" key="7">
    <source>
        <dbReference type="ARBA" id="ARBA00022967"/>
    </source>
</evidence>
<dbReference type="PROSITE" id="PS00211">
    <property type="entry name" value="ABC_TRANSPORTER_1"/>
    <property type="match status" value="1"/>
</dbReference>
<dbReference type="PROSITE" id="PS50929">
    <property type="entry name" value="ABC_TM1F"/>
    <property type="match status" value="1"/>
</dbReference>
<proteinExistence type="predicted"/>
<keyword evidence="8 11" id="KW-1133">Transmembrane helix</keyword>
<evidence type="ECO:0000256" key="2">
    <source>
        <dbReference type="ARBA" id="ARBA00022448"/>
    </source>
</evidence>
<keyword evidence="3" id="KW-1003">Cell membrane</keyword>
<evidence type="ECO:0000256" key="3">
    <source>
        <dbReference type="ARBA" id="ARBA00022475"/>
    </source>
</evidence>
<dbReference type="SMART" id="SM00382">
    <property type="entry name" value="AAA"/>
    <property type="match status" value="1"/>
</dbReference>
<keyword evidence="2" id="KW-0813">Transport</keyword>
<dbReference type="CDD" id="cd18552">
    <property type="entry name" value="ABC_6TM_MsbA_like"/>
    <property type="match status" value="1"/>
</dbReference>
<dbReference type="PANTHER" id="PTHR43394">
    <property type="entry name" value="ATP-DEPENDENT PERMEASE MDL1, MITOCHONDRIAL"/>
    <property type="match status" value="1"/>
</dbReference>
<evidence type="ECO:0000313" key="14">
    <source>
        <dbReference type="EMBL" id="SFC96391.1"/>
    </source>
</evidence>
<comment type="subcellular location">
    <subcellularLocation>
        <location evidence="1">Cell membrane</location>
        <topology evidence="1">Multi-pass membrane protein</topology>
    </subcellularLocation>
</comment>
<dbReference type="GO" id="GO:0016887">
    <property type="term" value="F:ATP hydrolysis activity"/>
    <property type="evidence" value="ECO:0007669"/>
    <property type="project" value="InterPro"/>
</dbReference>
<keyword evidence="15" id="KW-1185">Reference proteome</keyword>
<feature type="transmembrane region" description="Helical" evidence="11">
    <location>
        <begin position="21"/>
        <end position="43"/>
    </location>
</feature>
<dbReference type="EMBL" id="FOLO01000025">
    <property type="protein sequence ID" value="SFC96391.1"/>
    <property type="molecule type" value="Genomic_DNA"/>
</dbReference>
<keyword evidence="10 11" id="KW-0472">Membrane</keyword>
<evidence type="ECO:0000256" key="6">
    <source>
        <dbReference type="ARBA" id="ARBA00022840"/>
    </source>
</evidence>
<dbReference type="Pfam" id="PF00005">
    <property type="entry name" value="ABC_tran"/>
    <property type="match status" value="1"/>
</dbReference>
<feature type="transmembrane region" description="Helical" evidence="11">
    <location>
        <begin position="145"/>
        <end position="163"/>
    </location>
</feature>
<dbReference type="InterPro" id="IPR011527">
    <property type="entry name" value="ABC1_TM_dom"/>
</dbReference>
<dbReference type="GO" id="GO:0005886">
    <property type="term" value="C:plasma membrane"/>
    <property type="evidence" value="ECO:0007669"/>
    <property type="project" value="UniProtKB-SubCell"/>
</dbReference>
<evidence type="ECO:0000259" key="13">
    <source>
        <dbReference type="PROSITE" id="PS50929"/>
    </source>
</evidence>
<name>A0A1I1NFE4_9GAMM</name>
<sequence>MGSTSSSHFKRLLAYIKKFKTVAIFSVVGMLGYSAMDALFIQLMQPFIDLGLSGDNDTIKSETLLYAPIIVMVLVFFRGFFNFISSYCLSYVGSQVVKTLRQELFEHMLHLPVTFHDKHSSGSLISKITFDTEQVQQAITKGMLILVREGAFVLFLLTGMFYISWQLSLIFLFIMPLVALIVSIVSKRFRKISTNIQTAMGDVTRCSEQMLKGHKVIHNFAGQKIEIESFAQVNNKNRQQRVKMDATKALSVSIIQLLAASSMAIILYLMAQPSMINSITAGSFTALLTSMMMMLRPLKQLANVNSDFQRGLSAAQSIFEILDLAIEKDTGTKKIDKAKGLIEIKNLTFNYPTKEAPVLNQLNLTIQPGENIALVGRSGSGKSTISNLLPRFYDVDLSNSILLDSMPLTDYKLKDLRAQFSVVSQQVVLFNDTIKNNICYGLQGDMPEQTLIEICKKAHVWEFVKDLPQGLDTMAGEDGVTLSGGQRQRIAIARALVKDAPILILDEATSALDTESEKLIQQALTELMQDKTSIVIAHRLSTIESSDQIYVIDAGKVIENGTHSELLSQDGAYAALSKIQSGDKK</sequence>
<keyword evidence="7" id="KW-1278">Translocase</keyword>
<evidence type="ECO:0000256" key="8">
    <source>
        <dbReference type="ARBA" id="ARBA00022989"/>
    </source>
</evidence>
<dbReference type="OrthoDB" id="9806127at2"/>
<feature type="transmembrane region" description="Helical" evidence="11">
    <location>
        <begin position="63"/>
        <end position="81"/>
    </location>
</feature>